<keyword evidence="4" id="KW-0862">Zinc</keyword>
<dbReference type="GO" id="GO:0000978">
    <property type="term" value="F:RNA polymerase II cis-regulatory region sequence-specific DNA binding"/>
    <property type="evidence" value="ECO:0007669"/>
    <property type="project" value="TreeGrafter"/>
</dbReference>
<sequence>MTRASGLGLQRQKTKEEEELPARDFSGTQQIQNGELLGFTEQEQIGLKRETIHRNHNTSGMKEEQNQDPEYRSNEAAESSKAGSSSGSSDQQKQSRTQRDKPHCCQQCSKVFPTLSTLKIHQRRHTGEKPYSCDVAHVSQDVEVTGGSQQSEINFTH</sequence>
<dbReference type="PROSITE" id="PS50157">
    <property type="entry name" value="ZINC_FINGER_C2H2_2"/>
    <property type="match status" value="1"/>
</dbReference>
<dbReference type="SUPFAM" id="SSF57667">
    <property type="entry name" value="beta-beta-alpha zinc fingers"/>
    <property type="match status" value="1"/>
</dbReference>
<feature type="domain" description="C2H2-type" evidence="7">
    <location>
        <begin position="103"/>
        <end position="130"/>
    </location>
</feature>
<name>A0AA88T5L3_CHASR</name>
<dbReference type="FunFam" id="3.30.160.60:FF:000096">
    <property type="entry name" value="Zinc finger and BTB domain-containing protein 18 isoform 1"/>
    <property type="match status" value="1"/>
</dbReference>
<dbReference type="AlphaFoldDB" id="A0AA88T5L3"/>
<evidence type="ECO:0000256" key="3">
    <source>
        <dbReference type="ARBA" id="ARBA00022771"/>
    </source>
</evidence>
<feature type="compositionally biased region" description="Low complexity" evidence="6">
    <location>
        <begin position="76"/>
        <end position="95"/>
    </location>
</feature>
<keyword evidence="9" id="KW-1185">Reference proteome</keyword>
<evidence type="ECO:0000259" key="7">
    <source>
        <dbReference type="PROSITE" id="PS50157"/>
    </source>
</evidence>
<evidence type="ECO:0000256" key="6">
    <source>
        <dbReference type="SAM" id="MobiDB-lite"/>
    </source>
</evidence>
<feature type="compositionally biased region" description="Basic and acidic residues" evidence="6">
    <location>
        <begin position="61"/>
        <end position="75"/>
    </location>
</feature>
<feature type="compositionally biased region" description="Basic and acidic residues" evidence="6">
    <location>
        <begin position="13"/>
        <end position="22"/>
    </location>
</feature>
<keyword evidence="2" id="KW-0677">Repeat</keyword>
<dbReference type="EMBL" id="JAUPFM010000002">
    <property type="protein sequence ID" value="KAK2859771.1"/>
    <property type="molecule type" value="Genomic_DNA"/>
</dbReference>
<proteinExistence type="predicted"/>
<evidence type="ECO:0000256" key="5">
    <source>
        <dbReference type="PROSITE-ProRule" id="PRU00042"/>
    </source>
</evidence>
<dbReference type="GO" id="GO:0008270">
    <property type="term" value="F:zinc ion binding"/>
    <property type="evidence" value="ECO:0007669"/>
    <property type="project" value="UniProtKB-KW"/>
</dbReference>
<gene>
    <name evidence="8" type="ORF">Q5P01_004391</name>
</gene>
<protein>
    <recommendedName>
        <fullName evidence="7">C2H2-type domain-containing protein</fullName>
    </recommendedName>
</protein>
<dbReference type="PROSITE" id="PS00028">
    <property type="entry name" value="ZINC_FINGER_C2H2_1"/>
    <property type="match status" value="1"/>
</dbReference>
<dbReference type="Gene3D" id="3.30.160.60">
    <property type="entry name" value="Classic Zinc Finger"/>
    <property type="match status" value="1"/>
</dbReference>
<reference evidence="8" key="1">
    <citation type="submission" date="2023-07" db="EMBL/GenBank/DDBJ databases">
        <title>Chromosome-level Genome Assembly of Striped Snakehead (Channa striata).</title>
        <authorList>
            <person name="Liu H."/>
        </authorList>
    </citation>
    <scope>NUCLEOTIDE SEQUENCE</scope>
    <source>
        <strain evidence="8">Gz</strain>
        <tissue evidence="8">Muscle</tissue>
    </source>
</reference>
<dbReference type="GO" id="GO:0000981">
    <property type="term" value="F:DNA-binding transcription factor activity, RNA polymerase II-specific"/>
    <property type="evidence" value="ECO:0007669"/>
    <property type="project" value="TreeGrafter"/>
</dbReference>
<evidence type="ECO:0000313" key="9">
    <source>
        <dbReference type="Proteomes" id="UP001187415"/>
    </source>
</evidence>
<accession>A0AA88T5L3</accession>
<dbReference type="PANTHER" id="PTHR23235:SF120">
    <property type="entry name" value="KRUPPEL-LIKE FACTOR 15"/>
    <property type="match status" value="1"/>
</dbReference>
<dbReference type="Proteomes" id="UP001187415">
    <property type="component" value="Unassembled WGS sequence"/>
</dbReference>
<evidence type="ECO:0000256" key="4">
    <source>
        <dbReference type="ARBA" id="ARBA00022833"/>
    </source>
</evidence>
<evidence type="ECO:0000313" key="8">
    <source>
        <dbReference type="EMBL" id="KAK2859771.1"/>
    </source>
</evidence>
<evidence type="ECO:0000256" key="2">
    <source>
        <dbReference type="ARBA" id="ARBA00022737"/>
    </source>
</evidence>
<dbReference type="InterPro" id="IPR013087">
    <property type="entry name" value="Znf_C2H2_type"/>
</dbReference>
<keyword evidence="1" id="KW-0479">Metal-binding</keyword>
<dbReference type="PANTHER" id="PTHR23235">
    <property type="entry name" value="KRUEPPEL-LIKE TRANSCRIPTION FACTOR"/>
    <property type="match status" value="1"/>
</dbReference>
<evidence type="ECO:0000256" key="1">
    <source>
        <dbReference type="ARBA" id="ARBA00022723"/>
    </source>
</evidence>
<feature type="region of interest" description="Disordered" evidence="6">
    <location>
        <begin position="1"/>
        <end position="104"/>
    </location>
</feature>
<organism evidence="8 9">
    <name type="scientific">Channa striata</name>
    <name type="common">Snakehead murrel</name>
    <name type="synonym">Ophicephalus striatus</name>
    <dbReference type="NCBI Taxonomy" id="64152"/>
    <lineage>
        <taxon>Eukaryota</taxon>
        <taxon>Metazoa</taxon>
        <taxon>Chordata</taxon>
        <taxon>Craniata</taxon>
        <taxon>Vertebrata</taxon>
        <taxon>Euteleostomi</taxon>
        <taxon>Actinopterygii</taxon>
        <taxon>Neopterygii</taxon>
        <taxon>Teleostei</taxon>
        <taxon>Neoteleostei</taxon>
        <taxon>Acanthomorphata</taxon>
        <taxon>Anabantaria</taxon>
        <taxon>Anabantiformes</taxon>
        <taxon>Channoidei</taxon>
        <taxon>Channidae</taxon>
        <taxon>Channa</taxon>
    </lineage>
</organism>
<dbReference type="InterPro" id="IPR036236">
    <property type="entry name" value="Znf_C2H2_sf"/>
</dbReference>
<keyword evidence="3 5" id="KW-0863">Zinc-finger</keyword>
<comment type="caution">
    <text evidence="8">The sequence shown here is derived from an EMBL/GenBank/DDBJ whole genome shotgun (WGS) entry which is preliminary data.</text>
</comment>